<feature type="transmembrane region" description="Helical" evidence="3">
    <location>
        <begin position="83"/>
        <end position="106"/>
    </location>
</feature>
<dbReference type="OrthoDB" id="9782842at2"/>
<accession>A1HLQ8</accession>
<dbReference type="Pfam" id="PF13490">
    <property type="entry name" value="zf-HC2"/>
    <property type="match status" value="1"/>
</dbReference>
<dbReference type="InterPro" id="IPR027383">
    <property type="entry name" value="Znf_put"/>
</dbReference>
<keyword evidence="3 5" id="KW-0812">Transmembrane</keyword>
<keyword evidence="6" id="KW-1185">Reference proteome</keyword>
<organism evidence="5 6">
    <name type="scientific">Thermosinus carboxydivorans Nor1</name>
    <dbReference type="NCBI Taxonomy" id="401526"/>
    <lineage>
        <taxon>Bacteria</taxon>
        <taxon>Bacillati</taxon>
        <taxon>Bacillota</taxon>
        <taxon>Negativicutes</taxon>
        <taxon>Selenomonadales</taxon>
        <taxon>Sporomusaceae</taxon>
        <taxon>Thermosinus</taxon>
    </lineage>
</organism>
<sequence>MNCRECAELLYDYLDNELNSLTCRDVENHLAACGACRAQLEEIKASLALYRRHITAVELDEAFTGRVLASLPEPARAMALSRFLVVLGAALLALLVIGMAVVLPVIYPVLAITAELLVNLLPIPGIILAAFPAVKLSSLTVLAFTLIVMTWATRRVILS</sequence>
<evidence type="ECO:0000259" key="4">
    <source>
        <dbReference type="Pfam" id="PF13490"/>
    </source>
</evidence>
<proteinExistence type="inferred from homology"/>
<name>A1HLQ8_9FIRM</name>
<evidence type="ECO:0000256" key="1">
    <source>
        <dbReference type="ARBA" id="ARBA00024353"/>
    </source>
</evidence>
<dbReference type="InterPro" id="IPR041916">
    <property type="entry name" value="Anti_sigma_zinc_sf"/>
</dbReference>
<evidence type="ECO:0000256" key="2">
    <source>
        <dbReference type="ARBA" id="ARBA00024438"/>
    </source>
</evidence>
<evidence type="ECO:0000256" key="3">
    <source>
        <dbReference type="SAM" id="Phobius"/>
    </source>
</evidence>
<dbReference type="Proteomes" id="UP000005139">
    <property type="component" value="Unassembled WGS sequence"/>
</dbReference>
<dbReference type="Gene3D" id="1.10.10.1320">
    <property type="entry name" value="Anti-sigma factor, zinc-finger domain"/>
    <property type="match status" value="1"/>
</dbReference>
<evidence type="ECO:0000313" key="6">
    <source>
        <dbReference type="Proteomes" id="UP000005139"/>
    </source>
</evidence>
<feature type="transmembrane region" description="Helical" evidence="3">
    <location>
        <begin position="126"/>
        <end position="152"/>
    </location>
</feature>
<feature type="domain" description="Putative zinc-finger" evidence="4">
    <location>
        <begin position="3"/>
        <end position="37"/>
    </location>
</feature>
<reference evidence="5 6" key="1">
    <citation type="submission" date="2007-01" db="EMBL/GenBank/DDBJ databases">
        <title>Annotation of the draft genome assembly of Thermosinus carboxydivorans Nor1.</title>
        <authorList>
            <consortium name="US DOE Joint Genome Institute (JGI-ORNL)"/>
            <person name="Larimer F."/>
            <person name="Land M."/>
            <person name="Hauser L."/>
        </authorList>
    </citation>
    <scope>NUCLEOTIDE SEQUENCE [LARGE SCALE GENOMIC DNA]</scope>
    <source>
        <strain evidence="5 6">Nor1</strain>
    </source>
</reference>
<keyword evidence="3" id="KW-0472">Membrane</keyword>
<dbReference type="EMBL" id="AAWL01000001">
    <property type="protein sequence ID" value="EAX48765.1"/>
    <property type="molecule type" value="Genomic_DNA"/>
</dbReference>
<protein>
    <recommendedName>
        <fullName evidence="2">Anti-sigma-W factor RsiW</fullName>
    </recommendedName>
</protein>
<keyword evidence="3" id="KW-1133">Transmembrane helix</keyword>
<reference evidence="5 6" key="2">
    <citation type="submission" date="2007-01" db="EMBL/GenBank/DDBJ databases">
        <title>Sequencing of the draft genome and assembly of Thermosinus carboxydivorans Nor1.</title>
        <authorList>
            <consortium name="US DOE Joint Genome Institute (JGI-PGF)"/>
            <person name="Copeland A."/>
            <person name="Lucas S."/>
            <person name="Lapidus A."/>
            <person name="Barry K."/>
            <person name="Glavina del Rio T."/>
            <person name="Dalin E."/>
            <person name="Tice H."/>
            <person name="Bruce D."/>
            <person name="Pitluck S."/>
            <person name="Richardson P."/>
        </authorList>
    </citation>
    <scope>NUCLEOTIDE SEQUENCE [LARGE SCALE GENOMIC DNA]</scope>
    <source>
        <strain evidence="5 6">Nor1</strain>
    </source>
</reference>
<dbReference type="eggNOG" id="ENOG50349VK">
    <property type="taxonomic scope" value="Bacteria"/>
</dbReference>
<gene>
    <name evidence="5" type="ORF">TcarDRAFT_2454</name>
</gene>
<evidence type="ECO:0000313" key="5">
    <source>
        <dbReference type="EMBL" id="EAX48765.1"/>
    </source>
</evidence>
<dbReference type="RefSeq" id="WP_007287972.1">
    <property type="nucleotide sequence ID" value="NZ_AAWL01000001.1"/>
</dbReference>
<comment type="caution">
    <text evidence="5">The sequence shown here is derived from an EMBL/GenBank/DDBJ whole genome shotgun (WGS) entry which is preliminary data.</text>
</comment>
<dbReference type="AlphaFoldDB" id="A1HLQ8"/>
<comment type="similarity">
    <text evidence="1">Belongs to the zinc-associated anti-sigma factor (ZAS) superfamily. Anti-sigma-W factor family.</text>
</comment>